<evidence type="ECO:0000313" key="3">
    <source>
        <dbReference type="Proteomes" id="UP000322981"/>
    </source>
</evidence>
<sequence length="305" mass="34033">MDRDHQIRLAAFSHCAQLLRTHAGAVPWAAIQPGFRFEGEQVYLGSTPRGIHRPVQMQRGILSIKTTKPKLGRTARYDDALSDDGYFSYAFQGTDPGNRDNRALRETFEDQTPFLYFYGLVPGIYEILFPCYVTVWDASALRCTVAVGSAYDIAAPADGRMVQPPIDRRYTTVEAKVRLHQAEFRELVLGAYDRRCAVSGLPLPDLLEAAHIIPDRDVRGRPEISNGLCLSTIHHRAYDANLLGIDPDGRIHVAEAVLAQHDGPTLEAALKGMHGRQIRLPRYVEDRPNRDFLAERYAGFCTAGG</sequence>
<gene>
    <name evidence="2" type="ORF">F2Q65_17540</name>
</gene>
<dbReference type="InterPro" id="IPR003615">
    <property type="entry name" value="HNH_nuc"/>
</dbReference>
<keyword evidence="3" id="KW-1185">Reference proteome</keyword>
<evidence type="ECO:0000313" key="2">
    <source>
        <dbReference type="EMBL" id="KAA6182584.1"/>
    </source>
</evidence>
<accession>A0A5M8FDW2</accession>
<keyword evidence="2" id="KW-0378">Hydrolase</keyword>
<evidence type="ECO:0000259" key="1">
    <source>
        <dbReference type="Pfam" id="PF13391"/>
    </source>
</evidence>
<comment type="caution">
    <text evidence="2">The sequence shown here is derived from an EMBL/GenBank/DDBJ whole genome shotgun (WGS) entry which is preliminary data.</text>
</comment>
<proteinExistence type="predicted"/>
<dbReference type="Proteomes" id="UP000322981">
    <property type="component" value="Unassembled WGS sequence"/>
</dbReference>
<keyword evidence="2" id="KW-0540">Nuclease</keyword>
<dbReference type="Pfam" id="PF13391">
    <property type="entry name" value="HNH_2"/>
    <property type="match status" value="1"/>
</dbReference>
<protein>
    <submittedName>
        <fullName evidence="2">HNH endonuclease</fullName>
    </submittedName>
</protein>
<dbReference type="AlphaFoldDB" id="A0A5M8FDW2"/>
<dbReference type="OrthoDB" id="529575at2"/>
<feature type="domain" description="HNH nuclease" evidence="1">
    <location>
        <begin position="196"/>
        <end position="246"/>
    </location>
</feature>
<dbReference type="RefSeq" id="WP_150094703.1">
    <property type="nucleotide sequence ID" value="NZ_VWXX01000043.1"/>
</dbReference>
<name>A0A5M8FDW2_9GAMM</name>
<organism evidence="2 3">
    <name type="scientific">Thiohalocapsa marina</name>
    <dbReference type="NCBI Taxonomy" id="424902"/>
    <lineage>
        <taxon>Bacteria</taxon>
        <taxon>Pseudomonadati</taxon>
        <taxon>Pseudomonadota</taxon>
        <taxon>Gammaproteobacteria</taxon>
        <taxon>Chromatiales</taxon>
        <taxon>Chromatiaceae</taxon>
        <taxon>Thiohalocapsa</taxon>
    </lineage>
</organism>
<reference evidence="2 3" key="1">
    <citation type="submission" date="2019-09" db="EMBL/GenBank/DDBJ databases">
        <title>Whole-genome sequence of the purple sulfur bacterium Thiohalocapsa marina DSM 19078.</title>
        <authorList>
            <person name="Kyndt J.A."/>
            <person name="Meyer T.E."/>
        </authorList>
    </citation>
    <scope>NUCLEOTIDE SEQUENCE [LARGE SCALE GENOMIC DNA]</scope>
    <source>
        <strain evidence="2 3">DSM 19078</strain>
    </source>
</reference>
<dbReference type="EMBL" id="VWXX01000043">
    <property type="protein sequence ID" value="KAA6182584.1"/>
    <property type="molecule type" value="Genomic_DNA"/>
</dbReference>
<keyword evidence="2" id="KW-0255">Endonuclease</keyword>
<dbReference type="GO" id="GO:0004519">
    <property type="term" value="F:endonuclease activity"/>
    <property type="evidence" value="ECO:0007669"/>
    <property type="project" value="UniProtKB-KW"/>
</dbReference>